<evidence type="ECO:0000313" key="1">
    <source>
        <dbReference type="EMBL" id="KIY70788.1"/>
    </source>
</evidence>
<evidence type="ECO:0000313" key="2">
    <source>
        <dbReference type="Proteomes" id="UP000054007"/>
    </source>
</evidence>
<dbReference type="PANTHER" id="PTHR38792">
    <property type="entry name" value="BNR/ASP-BOX REPEAT DOMAIN PROTEIN (AFU_ORTHOLOGUE AFUA_7G06430)-RELATED"/>
    <property type="match status" value="1"/>
</dbReference>
<dbReference type="Proteomes" id="UP000054007">
    <property type="component" value="Unassembled WGS sequence"/>
</dbReference>
<dbReference type="AlphaFoldDB" id="A0A0D7BJS8"/>
<protein>
    <submittedName>
        <fullName evidence="1">Glycoside hydrolase family 93 protein</fullName>
    </submittedName>
</protein>
<dbReference type="CDD" id="cd15482">
    <property type="entry name" value="Sialidase_non-viral"/>
    <property type="match status" value="1"/>
</dbReference>
<name>A0A0D7BJS8_9AGAR</name>
<dbReference type="InterPro" id="IPR036278">
    <property type="entry name" value="Sialidase_sf"/>
</dbReference>
<gene>
    <name evidence="1" type="ORF">CYLTODRAFT_391541</name>
</gene>
<accession>A0A0D7BJS8</accession>
<dbReference type="GO" id="GO:0016787">
    <property type="term" value="F:hydrolase activity"/>
    <property type="evidence" value="ECO:0007669"/>
    <property type="project" value="UniProtKB-KW"/>
</dbReference>
<dbReference type="EMBL" id="KN880463">
    <property type="protein sequence ID" value="KIY70788.1"/>
    <property type="molecule type" value="Genomic_DNA"/>
</dbReference>
<dbReference type="OrthoDB" id="2739686at2759"/>
<dbReference type="SUPFAM" id="SSF50939">
    <property type="entry name" value="Sialidases"/>
    <property type="match status" value="1"/>
</dbReference>
<dbReference type="PANTHER" id="PTHR38792:SF3">
    <property type="entry name" value="BNR_ASP-BOX REPEAT DOMAIN PROTEIN (AFU_ORTHOLOGUE AFUA_7G06430)-RELATED"/>
    <property type="match status" value="1"/>
</dbReference>
<dbReference type="Gene3D" id="2.120.10.10">
    <property type="match status" value="1"/>
</dbReference>
<keyword evidence="1" id="KW-0378">Hydrolase</keyword>
<reference evidence="1 2" key="1">
    <citation type="journal article" date="2015" name="Fungal Genet. Biol.">
        <title>Evolution of novel wood decay mechanisms in Agaricales revealed by the genome sequences of Fistulina hepatica and Cylindrobasidium torrendii.</title>
        <authorList>
            <person name="Floudas D."/>
            <person name="Held B.W."/>
            <person name="Riley R."/>
            <person name="Nagy L.G."/>
            <person name="Koehler G."/>
            <person name="Ransdell A.S."/>
            <person name="Younus H."/>
            <person name="Chow J."/>
            <person name="Chiniquy J."/>
            <person name="Lipzen A."/>
            <person name="Tritt A."/>
            <person name="Sun H."/>
            <person name="Haridas S."/>
            <person name="LaButti K."/>
            <person name="Ohm R.A."/>
            <person name="Kues U."/>
            <person name="Blanchette R.A."/>
            <person name="Grigoriev I.V."/>
            <person name="Minto R.E."/>
            <person name="Hibbett D.S."/>
        </authorList>
    </citation>
    <scope>NUCLEOTIDE SEQUENCE [LARGE SCALE GENOMIC DNA]</scope>
    <source>
        <strain evidence="1 2">FP15055 ss-10</strain>
    </source>
</reference>
<sequence>MATPSSSIERRANLVPNVDAASIPLSGTSGQGGAYPRLAYLADGSLLGSYTTTVSNGDHQLVVTKSTDGGKSFSQLGSIATQPGDLDNAFLLQLANGHVIASARNHDDTYWRITAYLSTNQGQDWAWLSDIDVREKAAEGEPLNGLWEPFFRLAHDGSLQVYYAAENSQDDQDILMKTSTDDGLSWSDASTVAGELTDGRDGMPGCTDFDDGTGTKLMCVFETTEGLGRMNVKSVVSTDDGKNWGSRSPVYWSAEGTHASAPQVVTTTDGALVVSIMTNEDDGTETEVFKILTSPPAVTGTWGNKATVMNGAWPGLFALTDGTVLGCAGGAECHSISFS</sequence>
<dbReference type="STRING" id="1314674.A0A0D7BJS8"/>
<proteinExistence type="predicted"/>
<keyword evidence="2" id="KW-1185">Reference proteome</keyword>
<organism evidence="1 2">
    <name type="scientific">Cylindrobasidium torrendii FP15055 ss-10</name>
    <dbReference type="NCBI Taxonomy" id="1314674"/>
    <lineage>
        <taxon>Eukaryota</taxon>
        <taxon>Fungi</taxon>
        <taxon>Dikarya</taxon>
        <taxon>Basidiomycota</taxon>
        <taxon>Agaricomycotina</taxon>
        <taxon>Agaricomycetes</taxon>
        <taxon>Agaricomycetidae</taxon>
        <taxon>Agaricales</taxon>
        <taxon>Marasmiineae</taxon>
        <taxon>Physalacriaceae</taxon>
        <taxon>Cylindrobasidium</taxon>
    </lineage>
</organism>